<dbReference type="OrthoDB" id="9788246at2"/>
<dbReference type="SUPFAM" id="SSF51735">
    <property type="entry name" value="NAD(P)-binding Rossmann-fold domains"/>
    <property type="match status" value="1"/>
</dbReference>
<reference evidence="3 4" key="1">
    <citation type="submission" date="2019-02" db="EMBL/GenBank/DDBJ databases">
        <title>Deep-cultivation of Planctomycetes and their phenomic and genomic characterization uncovers novel biology.</title>
        <authorList>
            <person name="Wiegand S."/>
            <person name="Jogler M."/>
            <person name="Boedeker C."/>
            <person name="Pinto D."/>
            <person name="Vollmers J."/>
            <person name="Rivas-Marin E."/>
            <person name="Kohn T."/>
            <person name="Peeters S.H."/>
            <person name="Heuer A."/>
            <person name="Rast P."/>
            <person name="Oberbeckmann S."/>
            <person name="Bunk B."/>
            <person name="Jeske O."/>
            <person name="Meyerdierks A."/>
            <person name="Storesund J.E."/>
            <person name="Kallscheuer N."/>
            <person name="Luecker S."/>
            <person name="Lage O.M."/>
            <person name="Pohl T."/>
            <person name="Merkel B.J."/>
            <person name="Hornburger P."/>
            <person name="Mueller R.-W."/>
            <person name="Bruemmer F."/>
            <person name="Labrenz M."/>
            <person name="Spormann A.M."/>
            <person name="Op Den Camp H."/>
            <person name="Overmann J."/>
            <person name="Amann R."/>
            <person name="Jetten M.S.M."/>
            <person name="Mascher T."/>
            <person name="Medema M.H."/>
            <person name="Devos D.P."/>
            <person name="Kaster A.-K."/>
            <person name="Ovreas L."/>
            <person name="Rohde M."/>
            <person name="Galperin M.Y."/>
            <person name="Jogler C."/>
        </authorList>
    </citation>
    <scope>NUCLEOTIDE SEQUENCE [LARGE SCALE GENOMIC DNA]</scope>
    <source>
        <strain evidence="3 4">Pla52n</strain>
    </source>
</reference>
<comment type="caution">
    <text evidence="3">The sequence shown here is derived from an EMBL/GenBank/DDBJ whole genome shotgun (WGS) entry which is preliminary data.</text>
</comment>
<evidence type="ECO:0000259" key="2">
    <source>
        <dbReference type="Pfam" id="PF01408"/>
    </source>
</evidence>
<evidence type="ECO:0000256" key="1">
    <source>
        <dbReference type="SAM" id="MobiDB-lite"/>
    </source>
</evidence>
<keyword evidence="3" id="KW-0560">Oxidoreductase</keyword>
<proteinExistence type="predicted"/>
<dbReference type="Proteomes" id="UP000320176">
    <property type="component" value="Unassembled WGS sequence"/>
</dbReference>
<gene>
    <name evidence="3" type="primary">iolG_13</name>
    <name evidence="3" type="ORF">Pla52n_63950</name>
</gene>
<dbReference type="Pfam" id="PF01408">
    <property type="entry name" value="GFO_IDH_MocA"/>
    <property type="match status" value="1"/>
</dbReference>
<dbReference type="InterPro" id="IPR000683">
    <property type="entry name" value="Gfo/Idh/MocA-like_OxRdtase_N"/>
</dbReference>
<dbReference type="InterPro" id="IPR050463">
    <property type="entry name" value="Gfo/Idh/MocA_oxidrdct_glycsds"/>
</dbReference>
<protein>
    <submittedName>
        <fullName evidence="3">Inositol 2-dehydrogenase</fullName>
        <ecNumber evidence="3">1.1.1.18</ecNumber>
    </submittedName>
</protein>
<dbReference type="RefSeq" id="WP_146523302.1">
    <property type="nucleotide sequence ID" value="NZ_CP151726.1"/>
</dbReference>
<evidence type="ECO:0000313" key="4">
    <source>
        <dbReference type="Proteomes" id="UP000320176"/>
    </source>
</evidence>
<accession>A0A5C5ZYK8</accession>
<dbReference type="InterPro" id="IPR006311">
    <property type="entry name" value="TAT_signal"/>
</dbReference>
<dbReference type="Gene3D" id="3.30.360.10">
    <property type="entry name" value="Dihydrodipicolinate Reductase, domain 2"/>
    <property type="match status" value="1"/>
</dbReference>
<feature type="region of interest" description="Disordered" evidence="1">
    <location>
        <begin position="490"/>
        <end position="509"/>
    </location>
</feature>
<dbReference type="PANTHER" id="PTHR43818:SF5">
    <property type="entry name" value="OXIDOREDUCTASE FAMILY PROTEIN"/>
    <property type="match status" value="1"/>
</dbReference>
<keyword evidence="4" id="KW-1185">Reference proteome</keyword>
<dbReference type="InterPro" id="IPR036291">
    <property type="entry name" value="NAD(P)-bd_dom_sf"/>
</dbReference>
<dbReference type="GO" id="GO:0050112">
    <property type="term" value="F:inositol 2-dehydrogenase (NAD+) activity"/>
    <property type="evidence" value="ECO:0007669"/>
    <property type="project" value="UniProtKB-EC"/>
</dbReference>
<evidence type="ECO:0000313" key="3">
    <source>
        <dbReference type="EMBL" id="TWT92098.1"/>
    </source>
</evidence>
<name>A0A5C5ZYK8_9BACT</name>
<dbReference type="EMBL" id="SJPN01000012">
    <property type="protein sequence ID" value="TWT92098.1"/>
    <property type="molecule type" value="Genomic_DNA"/>
</dbReference>
<dbReference type="PROSITE" id="PS51318">
    <property type="entry name" value="TAT"/>
    <property type="match status" value="1"/>
</dbReference>
<dbReference type="Gene3D" id="3.40.50.720">
    <property type="entry name" value="NAD(P)-binding Rossmann-like Domain"/>
    <property type="match status" value="1"/>
</dbReference>
<dbReference type="PANTHER" id="PTHR43818">
    <property type="entry name" value="BCDNA.GH03377"/>
    <property type="match status" value="1"/>
</dbReference>
<sequence>MPTDDTSSRQESVLNQVKHTENRRVFLKAGAGGVTAAALIAPGRSQAAAAANERLRVGFIGPGGRGFGAHVKSMCELFKDGRKIDLVGVAEVYQTQRDMVADYIRDKTGTDPGRFVDYRDMIEKQNLDAVCIATPDHWHHKQVIDSLDAGLHVYCEKPMTKTVEEAFDIEDKWRKTGKVMQVGVQSTSLKVWDEVRALLQDGKLGKVLGFQTEYFRNSGIGQWRNYKLVKDMAPSTIDWNRWLGIEEGLAPEMPFDRAVYKQWRRFWPFGSGMFTDLFVHRTTAMLKATGLRIPGRVVGAGGIYLEYDGRDVPDVATVVADFHEGVQGIVTATMCNEESRVNQLIRGHYGTFTFGNGEKFDGFDFTPERRQVTAEGDKEKRSFEPERIATEAVPNTTKAHFANFIDSCEAGDPMMCNNPPDLGAAAMAVVNLGAQSYRKGQVFFVDPESREISNTDPGWAAKWEKLSAARATPNHIPGWKAGDFGSKLDEPDWMKNAGPWVDGKDPATS</sequence>
<feature type="domain" description="Gfo/Idh/MocA-like oxidoreductase N-terminal" evidence="2">
    <location>
        <begin position="55"/>
        <end position="183"/>
    </location>
</feature>
<organism evidence="3 4">
    <name type="scientific">Stieleria varia</name>
    <dbReference type="NCBI Taxonomy" id="2528005"/>
    <lineage>
        <taxon>Bacteria</taxon>
        <taxon>Pseudomonadati</taxon>
        <taxon>Planctomycetota</taxon>
        <taxon>Planctomycetia</taxon>
        <taxon>Pirellulales</taxon>
        <taxon>Pirellulaceae</taxon>
        <taxon>Stieleria</taxon>
    </lineage>
</organism>
<dbReference type="EC" id="1.1.1.18" evidence="3"/>
<dbReference type="GO" id="GO:0000166">
    <property type="term" value="F:nucleotide binding"/>
    <property type="evidence" value="ECO:0007669"/>
    <property type="project" value="InterPro"/>
</dbReference>
<dbReference type="SUPFAM" id="SSF55347">
    <property type="entry name" value="Glyceraldehyde-3-phosphate dehydrogenase-like, C-terminal domain"/>
    <property type="match status" value="1"/>
</dbReference>
<dbReference type="AlphaFoldDB" id="A0A5C5ZYK8"/>